<evidence type="ECO:0000256" key="9">
    <source>
        <dbReference type="ARBA" id="ARBA00076414"/>
    </source>
</evidence>
<feature type="region of interest" description="Disordered" evidence="13">
    <location>
        <begin position="1"/>
        <end position="26"/>
    </location>
</feature>
<dbReference type="InParanoid" id="A0A146GCE7"/>
<keyword evidence="5 10" id="KW-0346">Stress response</keyword>
<evidence type="ECO:0000256" key="12">
    <source>
        <dbReference type="RuleBase" id="RU004478"/>
    </source>
</evidence>
<dbReference type="GO" id="GO:0006457">
    <property type="term" value="P:protein folding"/>
    <property type="evidence" value="ECO:0007669"/>
    <property type="project" value="InterPro"/>
</dbReference>
<evidence type="ECO:0000256" key="4">
    <source>
        <dbReference type="ARBA" id="ARBA00022490"/>
    </source>
</evidence>
<dbReference type="Gene3D" id="2.30.22.10">
    <property type="entry name" value="Head domain of nucleotide exchange factor GrpE"/>
    <property type="match status" value="1"/>
</dbReference>
<dbReference type="GO" id="GO:0005737">
    <property type="term" value="C:cytoplasm"/>
    <property type="evidence" value="ECO:0007669"/>
    <property type="project" value="UniProtKB-SubCell"/>
</dbReference>
<keyword evidence="15" id="KW-1185">Reference proteome</keyword>
<feature type="compositionally biased region" description="Basic and acidic residues" evidence="13">
    <location>
        <begin position="1"/>
        <end position="10"/>
    </location>
</feature>
<dbReference type="RefSeq" id="WP_075081098.1">
    <property type="nucleotide sequence ID" value="NZ_BDCO01000003.1"/>
</dbReference>
<dbReference type="Proteomes" id="UP000076023">
    <property type="component" value="Unassembled WGS sequence"/>
</dbReference>
<dbReference type="NCBIfam" id="NF010738">
    <property type="entry name" value="PRK14140.1"/>
    <property type="match status" value="1"/>
</dbReference>
<comment type="subunit">
    <text evidence="3 10">Homodimer.</text>
</comment>
<accession>A0A146GCE7</accession>
<dbReference type="GO" id="GO:0051087">
    <property type="term" value="F:protein-folding chaperone binding"/>
    <property type="evidence" value="ECO:0007669"/>
    <property type="project" value="InterPro"/>
</dbReference>
<keyword evidence="6 10" id="KW-0143">Chaperone</keyword>
<sequence length="178" mass="19677">MSTDSEKLDEQQTVEAAPETPGAEATPQLDLAAELEKYKDLALRTRADLENYRKRAIREKEEAIRYANASLVESLVPIFDNFELGLSAARTATDPSGIVMGLDMVRKQLEDFLRDYGIEAVDAVGQTFDPNLHEAMAQEESDTVPEGTVLRQIRKGFKLKDRLIRPASVVVSKGPAQG</sequence>
<evidence type="ECO:0000313" key="15">
    <source>
        <dbReference type="Proteomes" id="UP000076023"/>
    </source>
</evidence>
<evidence type="ECO:0000256" key="3">
    <source>
        <dbReference type="ARBA" id="ARBA00011738"/>
    </source>
</evidence>
<comment type="caution">
    <text evidence="14">The sequence shown here is derived from an EMBL/GenBank/DDBJ whole genome shotgun (WGS) entry which is preliminary data.</text>
</comment>
<evidence type="ECO:0000256" key="6">
    <source>
        <dbReference type="ARBA" id="ARBA00023186"/>
    </source>
</evidence>
<dbReference type="HAMAP" id="MF_01151">
    <property type="entry name" value="GrpE"/>
    <property type="match status" value="1"/>
</dbReference>
<evidence type="ECO:0000256" key="13">
    <source>
        <dbReference type="SAM" id="MobiDB-lite"/>
    </source>
</evidence>
<dbReference type="InterPro" id="IPR009012">
    <property type="entry name" value="GrpE_head"/>
</dbReference>
<dbReference type="STRING" id="690879.TSACC_3334"/>
<comment type="function">
    <text evidence="7 10 11">Participates actively in the response to hyperosmotic and heat shock by preventing the aggregation of stress-denatured proteins, in association with DnaK and GrpE. It is the nucleotide exchange factor for DnaK and may function as a thermosensor. Unfolded proteins bind initially to DnaJ; upon interaction with the DnaJ-bound protein, DnaK hydrolyzes its bound ATP, resulting in the formation of a stable complex. GrpE releases ADP from DnaK; ATP binding to DnaK triggers the release of the substrate protein, thus completing the reaction cycle. Several rounds of ATP-dependent interactions between DnaJ, DnaK and GrpE are required for fully efficient folding.</text>
</comment>
<evidence type="ECO:0000256" key="7">
    <source>
        <dbReference type="ARBA" id="ARBA00053401"/>
    </source>
</evidence>
<dbReference type="FunCoup" id="A0A146GCE7">
    <property type="interactions" value="493"/>
</dbReference>
<comment type="subcellular location">
    <subcellularLocation>
        <location evidence="1 10">Cytoplasm</location>
    </subcellularLocation>
</comment>
<gene>
    <name evidence="10" type="primary">grpE</name>
    <name evidence="14" type="ORF">TSACC_3334</name>
</gene>
<dbReference type="Gene3D" id="3.90.20.20">
    <property type="match status" value="1"/>
</dbReference>
<dbReference type="InterPro" id="IPR013805">
    <property type="entry name" value="GrpE_CC"/>
</dbReference>
<dbReference type="SUPFAM" id="SSF51064">
    <property type="entry name" value="Head domain of nucleotide exchange factor GrpE"/>
    <property type="match status" value="1"/>
</dbReference>
<keyword evidence="4 10" id="KW-0963">Cytoplasm</keyword>
<dbReference type="InterPro" id="IPR000740">
    <property type="entry name" value="GrpE"/>
</dbReference>
<evidence type="ECO:0000313" key="14">
    <source>
        <dbReference type="EMBL" id="GAT35269.1"/>
    </source>
</evidence>
<organism evidence="14 15">
    <name type="scientific">Terrimicrobium sacchariphilum</name>
    <dbReference type="NCBI Taxonomy" id="690879"/>
    <lineage>
        <taxon>Bacteria</taxon>
        <taxon>Pseudomonadati</taxon>
        <taxon>Verrucomicrobiota</taxon>
        <taxon>Terrimicrobiia</taxon>
        <taxon>Terrimicrobiales</taxon>
        <taxon>Terrimicrobiaceae</taxon>
        <taxon>Terrimicrobium</taxon>
    </lineage>
</organism>
<evidence type="ECO:0000256" key="10">
    <source>
        <dbReference type="HAMAP-Rule" id="MF_01151"/>
    </source>
</evidence>
<dbReference type="PANTHER" id="PTHR21237">
    <property type="entry name" value="GRPE PROTEIN"/>
    <property type="match status" value="1"/>
</dbReference>
<dbReference type="PRINTS" id="PR00773">
    <property type="entry name" value="GRPEPROTEIN"/>
</dbReference>
<dbReference type="GO" id="GO:0051082">
    <property type="term" value="F:unfolded protein binding"/>
    <property type="evidence" value="ECO:0007669"/>
    <property type="project" value="TreeGrafter"/>
</dbReference>
<dbReference type="OrthoDB" id="9812586at2"/>
<evidence type="ECO:0000256" key="2">
    <source>
        <dbReference type="ARBA" id="ARBA00009054"/>
    </source>
</evidence>
<dbReference type="CDD" id="cd00446">
    <property type="entry name" value="GrpE"/>
    <property type="match status" value="1"/>
</dbReference>
<dbReference type="SUPFAM" id="SSF58014">
    <property type="entry name" value="Coiled-coil domain of nucleotide exchange factor GrpE"/>
    <property type="match status" value="1"/>
</dbReference>
<dbReference type="EMBL" id="BDCO01000003">
    <property type="protein sequence ID" value="GAT35269.1"/>
    <property type="molecule type" value="Genomic_DNA"/>
</dbReference>
<dbReference type="GO" id="GO:0042803">
    <property type="term" value="F:protein homodimerization activity"/>
    <property type="evidence" value="ECO:0007669"/>
    <property type="project" value="InterPro"/>
</dbReference>
<dbReference type="PROSITE" id="PS01071">
    <property type="entry name" value="GRPE"/>
    <property type="match status" value="1"/>
</dbReference>
<dbReference type="FunFam" id="2.30.22.10:FF:000001">
    <property type="entry name" value="Protein GrpE"/>
    <property type="match status" value="1"/>
</dbReference>
<reference evidence="15" key="1">
    <citation type="journal article" date="2017" name="Genome Announc.">
        <title>Draft Genome Sequence of Terrimicrobium sacchariphilum NM-5T, a Facultative Anaerobic Soil Bacterium of the Class Spartobacteria.</title>
        <authorList>
            <person name="Qiu Y.L."/>
            <person name="Tourlousse D.M."/>
            <person name="Matsuura N."/>
            <person name="Ohashi A."/>
            <person name="Sekiguchi Y."/>
        </authorList>
    </citation>
    <scope>NUCLEOTIDE SEQUENCE [LARGE SCALE GENOMIC DNA]</scope>
    <source>
        <strain evidence="15">NM-5</strain>
    </source>
</reference>
<feature type="compositionally biased region" description="Low complexity" evidence="13">
    <location>
        <begin position="13"/>
        <end position="26"/>
    </location>
</feature>
<evidence type="ECO:0000256" key="11">
    <source>
        <dbReference type="RuleBase" id="RU000639"/>
    </source>
</evidence>
<evidence type="ECO:0000256" key="8">
    <source>
        <dbReference type="ARBA" id="ARBA00072274"/>
    </source>
</evidence>
<comment type="similarity">
    <text evidence="2 10 12">Belongs to the GrpE family.</text>
</comment>
<evidence type="ECO:0000256" key="1">
    <source>
        <dbReference type="ARBA" id="ARBA00004496"/>
    </source>
</evidence>
<dbReference type="PANTHER" id="PTHR21237:SF23">
    <property type="entry name" value="GRPE PROTEIN HOMOLOG, MITOCHONDRIAL"/>
    <property type="match status" value="1"/>
</dbReference>
<name>A0A146GCE7_TERSA</name>
<proteinExistence type="inferred from homology"/>
<dbReference type="GO" id="GO:0000774">
    <property type="term" value="F:adenyl-nucleotide exchange factor activity"/>
    <property type="evidence" value="ECO:0007669"/>
    <property type="project" value="InterPro"/>
</dbReference>
<dbReference type="Pfam" id="PF01025">
    <property type="entry name" value="GrpE"/>
    <property type="match status" value="1"/>
</dbReference>
<dbReference type="AlphaFoldDB" id="A0A146GCE7"/>
<protein>
    <recommendedName>
        <fullName evidence="8 10">Protein GrpE</fullName>
    </recommendedName>
    <alternativeName>
        <fullName evidence="9 10">HSP-70 cofactor</fullName>
    </alternativeName>
</protein>
<evidence type="ECO:0000256" key="5">
    <source>
        <dbReference type="ARBA" id="ARBA00023016"/>
    </source>
</evidence>